<dbReference type="InterPro" id="IPR021352">
    <property type="entry name" value="DUF2971"/>
</dbReference>
<dbReference type="RefSeq" id="WP_029808494.1">
    <property type="nucleotide sequence ID" value="NZ_PKPZ01000014.1"/>
</dbReference>
<dbReference type="Proteomes" id="UP000283878">
    <property type="component" value="Unassembled WGS sequence"/>
</dbReference>
<proteinExistence type="predicted"/>
<accession>A0AAX1XKA1</accession>
<dbReference type="AlphaFoldDB" id="A0AAX1XKA1"/>
<dbReference type="Pfam" id="PF11185">
    <property type="entry name" value="DUF2971"/>
    <property type="match status" value="1"/>
</dbReference>
<organism evidence="1 2">
    <name type="scientific">Vibrio diabolicus</name>
    <dbReference type="NCBI Taxonomy" id="50719"/>
    <lineage>
        <taxon>Bacteria</taxon>
        <taxon>Pseudomonadati</taxon>
        <taxon>Pseudomonadota</taxon>
        <taxon>Gammaproteobacteria</taxon>
        <taxon>Vibrionales</taxon>
        <taxon>Vibrionaceae</taxon>
        <taxon>Vibrio</taxon>
        <taxon>Vibrio diabolicus subgroup</taxon>
    </lineage>
</organism>
<sequence length="293" mass="34480">MDDSPMLYRFFSDNLDNFTALATSYLWFSNIDAFNDPFEGCVTDLSYYVDAEEYCDRRFINLFKHSRAFRDISLADKEQMLLKLKFKGDDAWLEFKRKQLKVFEKAHKKTVSNLINNYKWCCFSEPSEKNLSPMSNRLMWSHYANGLRGFVIEFEKEALIDSLDHYHGDHVLMSKIDYEDLKPINFYDDLAELVENNSPTLGKLLSIKSVDWEYESEFRLGTKESMVNYDPKVISRVVIGEKMSQRYRELLLSLLRGHPVLDKVLVEEAYVDRKDFDIKTKVIKNNELVAENV</sequence>
<reference evidence="1 2" key="1">
    <citation type="journal article" date="2018" name="AMB Express">
        <title>Occurrence and significance of pathogenicity and fitness islands in environmental vibrios.</title>
        <authorList>
            <person name="Klein S."/>
            <person name="Pipes S."/>
            <person name="Lovell C.R."/>
        </authorList>
    </citation>
    <scope>NUCLEOTIDE SEQUENCE [LARGE SCALE GENOMIC DNA]</scope>
    <source>
        <strain evidence="1 2">JBS-8-11-1</strain>
    </source>
</reference>
<gene>
    <name evidence="1" type="ORF">CYQ91_17020</name>
</gene>
<evidence type="ECO:0000313" key="1">
    <source>
        <dbReference type="EMBL" id="RPB37206.1"/>
    </source>
</evidence>
<name>A0AAX1XKA1_9VIBR</name>
<dbReference type="EMBL" id="PKPZ01000014">
    <property type="protein sequence ID" value="RPB37206.1"/>
    <property type="molecule type" value="Genomic_DNA"/>
</dbReference>
<evidence type="ECO:0000313" key="2">
    <source>
        <dbReference type="Proteomes" id="UP000283878"/>
    </source>
</evidence>
<comment type="caution">
    <text evidence="1">The sequence shown here is derived from an EMBL/GenBank/DDBJ whole genome shotgun (WGS) entry which is preliminary data.</text>
</comment>
<protein>
    <submittedName>
        <fullName evidence="1">DUF2971 domain-containing protein</fullName>
    </submittedName>
</protein>